<dbReference type="AntiFam" id="ANF00006">
    <property type="entry name" value="Translation of CRISPR region"/>
</dbReference>
<organism evidence="1 2">
    <name type="scientific">Denitratisoma oestradiolicum</name>
    <dbReference type="NCBI Taxonomy" id="311182"/>
    <lineage>
        <taxon>Bacteria</taxon>
        <taxon>Pseudomonadati</taxon>
        <taxon>Pseudomonadota</taxon>
        <taxon>Betaproteobacteria</taxon>
        <taxon>Nitrosomonadales</taxon>
        <taxon>Sterolibacteriaceae</taxon>
        <taxon>Denitratisoma</taxon>
    </lineage>
</organism>
<gene>
    <name evidence="1" type="ORF">DENOEST_0929</name>
</gene>
<accession>A0A6S6YK05</accession>
<evidence type="ECO:0000313" key="2">
    <source>
        <dbReference type="Proteomes" id="UP000515733"/>
    </source>
</evidence>
<proteinExistence type="predicted"/>
<dbReference type="Proteomes" id="UP000515733">
    <property type="component" value="Chromosome"/>
</dbReference>
<dbReference type="AlphaFoldDB" id="A0A6S6YK05"/>
<sequence length="45" mass="4696">MIVAALVNVVGSSPRMRGTRFEVQAPEVGRRFIPAHAGNTGSSDG</sequence>
<dbReference type="EMBL" id="LR778301">
    <property type="protein sequence ID" value="CAB1368094.1"/>
    <property type="molecule type" value="Genomic_DNA"/>
</dbReference>
<keyword evidence="2" id="KW-1185">Reference proteome</keyword>
<protein>
    <submittedName>
        <fullName evidence="1">Uncharacterized protein</fullName>
    </submittedName>
</protein>
<evidence type="ECO:0000313" key="1">
    <source>
        <dbReference type="EMBL" id="CAB1368094.1"/>
    </source>
</evidence>
<dbReference type="AntiFam" id="ANF00057">
    <property type="entry name" value="Translation of E. coli type CRISPR repeat"/>
</dbReference>
<reference evidence="1 2" key="1">
    <citation type="submission" date="2020-03" db="EMBL/GenBank/DDBJ databases">
        <authorList>
            <consortium name="Genoscope - CEA"/>
            <person name="William W."/>
        </authorList>
    </citation>
    <scope>NUCLEOTIDE SEQUENCE [LARGE SCALE GENOMIC DNA]</scope>
    <source>
        <strain evidence="2">DSM 16959</strain>
    </source>
</reference>
<dbReference type="KEGG" id="doe:DENOEST_0929"/>
<name>A0A6S6YK05_9PROT</name>